<evidence type="ECO:0000256" key="3">
    <source>
        <dbReference type="ARBA" id="ARBA00022821"/>
    </source>
</evidence>
<keyword evidence="1" id="KW-0677">Repeat</keyword>
<dbReference type="Gene3D" id="1.20.5.4130">
    <property type="match status" value="1"/>
</dbReference>
<evidence type="ECO:0000259" key="4">
    <source>
        <dbReference type="Pfam" id="PF18052"/>
    </source>
</evidence>
<dbReference type="AlphaFoldDB" id="A0ABD3JHW1"/>
<reference evidence="5 6" key="1">
    <citation type="submission" date="2024-11" db="EMBL/GenBank/DDBJ databases">
        <title>Chromosome-level genome assembly of Eucalyptus globulus Labill. provides insights into its genome evolution.</title>
        <authorList>
            <person name="Li X."/>
        </authorList>
    </citation>
    <scope>NUCLEOTIDE SEQUENCE [LARGE SCALE GENOMIC DNA]</scope>
    <source>
        <strain evidence="5">CL2024</strain>
        <tissue evidence="5">Fresh tender leaves</tissue>
    </source>
</reference>
<sequence>MAEAGLLGLATDLLKSLTTDMLLCGAKDELRSLEDTVKTNQAVLLDAEKQQRHNHQFKDWLKRLKDVLYDTQDLLDVVAIEDLRRKVTSGNKTSKEVHVFFSESNQLAHYFKVATKIQEFRKKLVRNKNDRKFHLETFLVRQLLLLAGGGQLII</sequence>
<evidence type="ECO:0000313" key="6">
    <source>
        <dbReference type="Proteomes" id="UP001634007"/>
    </source>
</evidence>
<evidence type="ECO:0000256" key="1">
    <source>
        <dbReference type="ARBA" id="ARBA00022737"/>
    </source>
</evidence>
<dbReference type="Proteomes" id="UP001634007">
    <property type="component" value="Unassembled WGS sequence"/>
</dbReference>
<proteinExistence type="predicted"/>
<keyword evidence="3" id="KW-0611">Plant defense</keyword>
<dbReference type="EMBL" id="JBJKBG010000008">
    <property type="protein sequence ID" value="KAL3726913.1"/>
    <property type="molecule type" value="Genomic_DNA"/>
</dbReference>
<dbReference type="GO" id="GO:0006952">
    <property type="term" value="P:defense response"/>
    <property type="evidence" value="ECO:0007669"/>
    <property type="project" value="UniProtKB-KW"/>
</dbReference>
<accession>A0ABD3JHW1</accession>
<evidence type="ECO:0000256" key="2">
    <source>
        <dbReference type="ARBA" id="ARBA00022741"/>
    </source>
</evidence>
<dbReference type="GO" id="GO:0000166">
    <property type="term" value="F:nucleotide binding"/>
    <property type="evidence" value="ECO:0007669"/>
    <property type="project" value="UniProtKB-KW"/>
</dbReference>
<keyword evidence="2" id="KW-0547">Nucleotide-binding</keyword>
<dbReference type="InterPro" id="IPR041118">
    <property type="entry name" value="Rx_N"/>
</dbReference>
<feature type="domain" description="Disease resistance N-terminal" evidence="4">
    <location>
        <begin position="11"/>
        <end position="92"/>
    </location>
</feature>
<evidence type="ECO:0000313" key="5">
    <source>
        <dbReference type="EMBL" id="KAL3726913.1"/>
    </source>
</evidence>
<name>A0ABD3JHW1_EUCGL</name>
<dbReference type="Pfam" id="PF18052">
    <property type="entry name" value="Rx_N"/>
    <property type="match status" value="1"/>
</dbReference>
<gene>
    <name evidence="5" type="ORF">ACJRO7_031766</name>
</gene>
<keyword evidence="6" id="KW-1185">Reference proteome</keyword>
<organism evidence="5 6">
    <name type="scientific">Eucalyptus globulus</name>
    <name type="common">Tasmanian blue gum</name>
    <dbReference type="NCBI Taxonomy" id="34317"/>
    <lineage>
        <taxon>Eukaryota</taxon>
        <taxon>Viridiplantae</taxon>
        <taxon>Streptophyta</taxon>
        <taxon>Embryophyta</taxon>
        <taxon>Tracheophyta</taxon>
        <taxon>Spermatophyta</taxon>
        <taxon>Magnoliopsida</taxon>
        <taxon>eudicotyledons</taxon>
        <taxon>Gunneridae</taxon>
        <taxon>Pentapetalae</taxon>
        <taxon>rosids</taxon>
        <taxon>malvids</taxon>
        <taxon>Myrtales</taxon>
        <taxon>Myrtaceae</taxon>
        <taxon>Myrtoideae</taxon>
        <taxon>Eucalypteae</taxon>
        <taxon>Eucalyptus</taxon>
    </lineage>
</organism>
<protein>
    <recommendedName>
        <fullName evidence="4">Disease resistance N-terminal domain-containing protein</fullName>
    </recommendedName>
</protein>
<comment type="caution">
    <text evidence="5">The sequence shown here is derived from an EMBL/GenBank/DDBJ whole genome shotgun (WGS) entry which is preliminary data.</text>
</comment>